<proteinExistence type="predicted"/>
<accession>A0ABU0MKX0</accession>
<sequence>MESVHAILGSAVPLAGAVAVLLHLCWVGVRRGWGSLTGLDRMKKTMQPLKDRRRQEEEALADAACRLDEAKEKLGAAERRIEQLRKEIATLERAPPVFHHRLAAAGNAERRFRAEVAFDATAARAAGRPVNPAWRYANRLTVHAMDLAAARREADHIFPQKAGYTVYFHGPAGH</sequence>
<gene>
    <name evidence="3" type="ORF">QO018_002985</name>
</gene>
<dbReference type="Proteomes" id="UP001244552">
    <property type="component" value="Unassembled WGS sequence"/>
</dbReference>
<comment type="caution">
    <text evidence="3">The sequence shown here is derived from an EMBL/GenBank/DDBJ whole genome shotgun (WGS) entry which is preliminary data.</text>
</comment>
<keyword evidence="2" id="KW-1133">Transmembrane helix</keyword>
<organism evidence="3 4">
    <name type="scientific">Azospirillum picis</name>
    <dbReference type="NCBI Taxonomy" id="488438"/>
    <lineage>
        <taxon>Bacteria</taxon>
        <taxon>Pseudomonadati</taxon>
        <taxon>Pseudomonadota</taxon>
        <taxon>Alphaproteobacteria</taxon>
        <taxon>Rhodospirillales</taxon>
        <taxon>Azospirillaceae</taxon>
        <taxon>Azospirillum</taxon>
    </lineage>
</organism>
<dbReference type="EMBL" id="JAUSVU010000010">
    <property type="protein sequence ID" value="MDQ0534114.1"/>
    <property type="molecule type" value="Genomic_DNA"/>
</dbReference>
<evidence type="ECO:0000313" key="4">
    <source>
        <dbReference type="Proteomes" id="UP001244552"/>
    </source>
</evidence>
<reference evidence="3 4" key="1">
    <citation type="submission" date="2023-07" db="EMBL/GenBank/DDBJ databases">
        <title>Genomic Encyclopedia of Type Strains, Phase IV (KMG-IV): sequencing the most valuable type-strain genomes for metagenomic binning, comparative biology and taxonomic classification.</title>
        <authorList>
            <person name="Goeker M."/>
        </authorList>
    </citation>
    <scope>NUCLEOTIDE SEQUENCE [LARGE SCALE GENOMIC DNA]</scope>
    <source>
        <strain evidence="3 4">DSM 19922</strain>
    </source>
</reference>
<evidence type="ECO:0000256" key="1">
    <source>
        <dbReference type="SAM" id="Coils"/>
    </source>
</evidence>
<feature type="coiled-coil region" evidence="1">
    <location>
        <begin position="39"/>
        <end position="94"/>
    </location>
</feature>
<keyword evidence="2" id="KW-0812">Transmembrane</keyword>
<keyword evidence="4" id="KW-1185">Reference proteome</keyword>
<name>A0ABU0MKX0_9PROT</name>
<feature type="transmembrane region" description="Helical" evidence="2">
    <location>
        <begin position="6"/>
        <end position="29"/>
    </location>
</feature>
<protein>
    <submittedName>
        <fullName evidence="3">Uncharacterized protein</fullName>
    </submittedName>
</protein>
<evidence type="ECO:0000256" key="2">
    <source>
        <dbReference type="SAM" id="Phobius"/>
    </source>
</evidence>
<dbReference type="RefSeq" id="WP_209983018.1">
    <property type="nucleotide sequence ID" value="NZ_JAGINO010000010.1"/>
</dbReference>
<keyword evidence="1" id="KW-0175">Coiled coil</keyword>
<keyword evidence="2" id="KW-0472">Membrane</keyword>
<evidence type="ECO:0000313" key="3">
    <source>
        <dbReference type="EMBL" id="MDQ0534114.1"/>
    </source>
</evidence>